<name>A0ACC0C527_CATRO</name>
<proteinExistence type="predicted"/>
<sequence length="83" mass="8914">MGASGCFCYSAPSDKSSPFLFSQLRLSTALNLNLPLFLLPFSLHLHPIRDAKALQEKAARKAAQAAAAGNNNGDNNRNANKKK</sequence>
<evidence type="ECO:0000313" key="1">
    <source>
        <dbReference type="EMBL" id="KAI5679967.1"/>
    </source>
</evidence>
<gene>
    <name evidence="1" type="ORF">M9H77_01194</name>
</gene>
<dbReference type="EMBL" id="CM044701">
    <property type="protein sequence ID" value="KAI5679967.1"/>
    <property type="molecule type" value="Genomic_DNA"/>
</dbReference>
<evidence type="ECO:0000313" key="2">
    <source>
        <dbReference type="Proteomes" id="UP001060085"/>
    </source>
</evidence>
<protein>
    <submittedName>
        <fullName evidence="1">Uncharacterized protein</fullName>
    </submittedName>
</protein>
<accession>A0ACC0C527</accession>
<dbReference type="Proteomes" id="UP001060085">
    <property type="component" value="Linkage Group LG01"/>
</dbReference>
<comment type="caution">
    <text evidence="1">The sequence shown here is derived from an EMBL/GenBank/DDBJ whole genome shotgun (WGS) entry which is preliminary data.</text>
</comment>
<keyword evidence="2" id="KW-1185">Reference proteome</keyword>
<organism evidence="1 2">
    <name type="scientific">Catharanthus roseus</name>
    <name type="common">Madagascar periwinkle</name>
    <name type="synonym">Vinca rosea</name>
    <dbReference type="NCBI Taxonomy" id="4058"/>
    <lineage>
        <taxon>Eukaryota</taxon>
        <taxon>Viridiplantae</taxon>
        <taxon>Streptophyta</taxon>
        <taxon>Embryophyta</taxon>
        <taxon>Tracheophyta</taxon>
        <taxon>Spermatophyta</taxon>
        <taxon>Magnoliopsida</taxon>
        <taxon>eudicotyledons</taxon>
        <taxon>Gunneridae</taxon>
        <taxon>Pentapetalae</taxon>
        <taxon>asterids</taxon>
        <taxon>lamiids</taxon>
        <taxon>Gentianales</taxon>
        <taxon>Apocynaceae</taxon>
        <taxon>Rauvolfioideae</taxon>
        <taxon>Vinceae</taxon>
        <taxon>Catharanthinae</taxon>
        <taxon>Catharanthus</taxon>
    </lineage>
</organism>
<reference evidence="2" key="1">
    <citation type="journal article" date="2023" name="Nat. Plants">
        <title>Single-cell RNA sequencing provides a high-resolution roadmap for understanding the multicellular compartmentation of specialized metabolism.</title>
        <authorList>
            <person name="Sun S."/>
            <person name="Shen X."/>
            <person name="Li Y."/>
            <person name="Li Y."/>
            <person name="Wang S."/>
            <person name="Li R."/>
            <person name="Zhang H."/>
            <person name="Shen G."/>
            <person name="Guo B."/>
            <person name="Wei J."/>
            <person name="Xu J."/>
            <person name="St-Pierre B."/>
            <person name="Chen S."/>
            <person name="Sun C."/>
        </authorList>
    </citation>
    <scope>NUCLEOTIDE SEQUENCE [LARGE SCALE GENOMIC DNA]</scope>
</reference>